<dbReference type="AlphaFoldDB" id="A0AAE3HEN5"/>
<organism evidence="3 4">
    <name type="scientific">Irregularibacter muris</name>
    <dbReference type="NCBI Taxonomy" id="1796619"/>
    <lineage>
        <taxon>Bacteria</taxon>
        <taxon>Bacillati</taxon>
        <taxon>Bacillota</taxon>
        <taxon>Clostridia</taxon>
        <taxon>Eubacteriales</taxon>
        <taxon>Eubacteriaceae</taxon>
        <taxon>Irregularibacter</taxon>
    </lineage>
</organism>
<dbReference type="SUPFAM" id="SSF51735">
    <property type="entry name" value="NAD(P)-binding Rossmann-fold domains"/>
    <property type="match status" value="1"/>
</dbReference>
<evidence type="ECO:0000313" key="4">
    <source>
        <dbReference type="Proteomes" id="UP001205748"/>
    </source>
</evidence>
<feature type="domain" description="GFO/IDH/MocA-like oxidoreductase" evidence="2">
    <location>
        <begin position="138"/>
        <end position="246"/>
    </location>
</feature>
<dbReference type="EMBL" id="JANKAS010000007">
    <property type="protein sequence ID" value="MCR1899125.1"/>
    <property type="molecule type" value="Genomic_DNA"/>
</dbReference>
<proteinExistence type="predicted"/>
<dbReference type="InterPro" id="IPR036291">
    <property type="entry name" value="NAD(P)-bd_dom_sf"/>
</dbReference>
<keyword evidence="4" id="KW-1185">Reference proteome</keyword>
<protein>
    <submittedName>
        <fullName evidence="3">Gfo/Idh/MocA family oxidoreductase</fullName>
    </submittedName>
</protein>
<dbReference type="Gene3D" id="3.30.360.10">
    <property type="entry name" value="Dihydrodipicolinate Reductase, domain 2"/>
    <property type="match status" value="1"/>
</dbReference>
<evidence type="ECO:0000313" key="3">
    <source>
        <dbReference type="EMBL" id="MCR1899125.1"/>
    </source>
</evidence>
<accession>A0AAE3HEN5</accession>
<dbReference type="Pfam" id="PF01408">
    <property type="entry name" value="GFO_IDH_MocA"/>
    <property type="match status" value="1"/>
</dbReference>
<dbReference type="Gene3D" id="3.40.50.720">
    <property type="entry name" value="NAD(P)-binding Rossmann-like Domain"/>
    <property type="match status" value="1"/>
</dbReference>
<dbReference type="InterPro" id="IPR000683">
    <property type="entry name" value="Gfo/Idh/MocA-like_OxRdtase_N"/>
</dbReference>
<dbReference type="PANTHER" id="PTHR43054:SF1">
    <property type="entry name" value="SCYLLO-INOSITOL 2-DEHYDROGENASE (NADP(+)) IOLU"/>
    <property type="match status" value="1"/>
</dbReference>
<gene>
    <name evidence="3" type="ORF">NSA47_09030</name>
</gene>
<name>A0AAE3HEN5_9FIRM</name>
<dbReference type="Proteomes" id="UP001205748">
    <property type="component" value="Unassembled WGS sequence"/>
</dbReference>
<dbReference type="PANTHER" id="PTHR43054">
    <property type="match status" value="1"/>
</dbReference>
<dbReference type="RefSeq" id="WP_257531149.1">
    <property type="nucleotide sequence ID" value="NZ_JANKAS010000007.1"/>
</dbReference>
<reference evidence="3" key="1">
    <citation type="submission" date="2022-07" db="EMBL/GenBank/DDBJ databases">
        <title>Enhanced cultured diversity of the mouse gut microbiota enables custom-made synthetic communities.</title>
        <authorList>
            <person name="Afrizal A."/>
        </authorList>
    </citation>
    <scope>NUCLEOTIDE SEQUENCE</scope>
    <source>
        <strain evidence="3">DSM 28593</strain>
    </source>
</reference>
<evidence type="ECO:0000259" key="2">
    <source>
        <dbReference type="Pfam" id="PF22725"/>
    </source>
</evidence>
<dbReference type="SUPFAM" id="SSF55347">
    <property type="entry name" value="Glyceraldehyde-3-phosphate dehydrogenase-like, C-terminal domain"/>
    <property type="match status" value="1"/>
</dbReference>
<comment type="caution">
    <text evidence="3">The sequence shown here is derived from an EMBL/GenBank/DDBJ whole genome shotgun (WGS) entry which is preliminary data.</text>
</comment>
<dbReference type="GO" id="GO:0000166">
    <property type="term" value="F:nucleotide binding"/>
    <property type="evidence" value="ECO:0007669"/>
    <property type="project" value="InterPro"/>
</dbReference>
<sequence>MIRFGVIGTSWITEEFIRCASLVKDFQLNAVYSRTEKRASEFAGKYGIKHVFTDLEEMAASNVLEAVYIASPNSYHSKQAILFLKNNIHTLCEKPIASNTTELTEMINTARENNVVLMEAMKSIYLPNFKAIKDNLCKIGKIHKYFASYCQYSSRYDLYKAGENPNTFDKKFSNGSLMDIGIYCIYPLITLFGIPKDIKASGTILKSGVDGEGNLLLQYDDMNGVIIHSKITDSSIEAEIQGEKGNMIIDKIHTPEKIIINYRNGEREDITISQSQDILYYETYQFIESIKNRNIESEMNTLHLSLQVMEVLDSARKQVGIIYPADIEQKSL</sequence>
<dbReference type="InterPro" id="IPR055170">
    <property type="entry name" value="GFO_IDH_MocA-like_dom"/>
</dbReference>
<feature type="domain" description="Gfo/Idh/MocA-like oxidoreductase N-terminal" evidence="1">
    <location>
        <begin position="2"/>
        <end position="119"/>
    </location>
</feature>
<evidence type="ECO:0000259" key="1">
    <source>
        <dbReference type="Pfam" id="PF01408"/>
    </source>
</evidence>
<dbReference type="Pfam" id="PF22725">
    <property type="entry name" value="GFO_IDH_MocA_C3"/>
    <property type="match status" value="1"/>
</dbReference>